<proteinExistence type="predicted"/>
<feature type="signal peptide" evidence="1">
    <location>
        <begin position="1"/>
        <end position="22"/>
    </location>
</feature>
<feature type="chain" id="PRO_5017269230" description="TIGR03435 family protein" evidence="1">
    <location>
        <begin position="23"/>
        <end position="229"/>
    </location>
</feature>
<dbReference type="OrthoDB" id="5523774at2"/>
<evidence type="ECO:0000313" key="3">
    <source>
        <dbReference type="Proteomes" id="UP000268313"/>
    </source>
</evidence>
<keyword evidence="3" id="KW-1185">Reference proteome</keyword>
<comment type="caution">
    <text evidence="2">The sequence shown here is derived from an EMBL/GenBank/DDBJ whole genome shotgun (WGS) entry which is preliminary data.</text>
</comment>
<evidence type="ECO:0000256" key="1">
    <source>
        <dbReference type="SAM" id="SignalP"/>
    </source>
</evidence>
<name>A0A3A8JXE6_9BACT</name>
<keyword evidence="1" id="KW-0732">Signal</keyword>
<reference evidence="3" key="1">
    <citation type="submission" date="2018-09" db="EMBL/GenBank/DDBJ databases">
        <authorList>
            <person name="Livingstone P.G."/>
            <person name="Whitworth D.E."/>
        </authorList>
    </citation>
    <scope>NUCLEOTIDE SEQUENCE [LARGE SCALE GENOMIC DNA]</scope>
    <source>
        <strain evidence="3">CA043D</strain>
    </source>
</reference>
<dbReference type="Proteomes" id="UP000268313">
    <property type="component" value="Unassembled WGS sequence"/>
</dbReference>
<accession>A0A3A8JXE6</accession>
<sequence length="229" mass="24517">MKRLIGRWSLLLALVGAAPAWAQRANFTWDIPKTVSVVDVPGQVDANGVPVKLLAVRSKEKAQVILQSVVDRFQSWGFSVQEAYKQPQLLREPMVTGLDTRNFISYTAILQVNPDGTTTVFLGQANLAAAKAPQPAGLPVFPGGAGVLTAQTEGSHTVSYSVPGKTTAEVEAFYREVLTKAGFKEIQPRVFKSSTEEVSLTLGVTKEGPVAVRLVRRAAASDDGLTPGE</sequence>
<dbReference type="AlphaFoldDB" id="A0A3A8JXE6"/>
<dbReference type="RefSeq" id="WP_120604817.1">
    <property type="nucleotide sequence ID" value="NZ_JABFJX010000064.1"/>
</dbReference>
<evidence type="ECO:0000313" key="2">
    <source>
        <dbReference type="EMBL" id="RKH00400.1"/>
    </source>
</evidence>
<evidence type="ECO:0008006" key="4">
    <source>
        <dbReference type="Google" id="ProtNLM"/>
    </source>
</evidence>
<dbReference type="EMBL" id="RAWE01000093">
    <property type="protein sequence ID" value="RKH00400.1"/>
    <property type="molecule type" value="Genomic_DNA"/>
</dbReference>
<organism evidence="2 3">
    <name type="scientific">Corallococcus carmarthensis</name>
    <dbReference type="NCBI Taxonomy" id="2316728"/>
    <lineage>
        <taxon>Bacteria</taxon>
        <taxon>Pseudomonadati</taxon>
        <taxon>Myxococcota</taxon>
        <taxon>Myxococcia</taxon>
        <taxon>Myxococcales</taxon>
        <taxon>Cystobacterineae</taxon>
        <taxon>Myxococcaceae</taxon>
        <taxon>Corallococcus</taxon>
    </lineage>
</organism>
<protein>
    <recommendedName>
        <fullName evidence="4">TIGR03435 family protein</fullName>
    </recommendedName>
</protein>
<gene>
    <name evidence="2" type="ORF">D7X32_23545</name>
</gene>